<dbReference type="PANTHER" id="PTHR48466">
    <property type="entry name" value="OS10G0509000 PROTEIN-RELATED"/>
    <property type="match status" value="1"/>
</dbReference>
<dbReference type="Gene3D" id="3.40.50.300">
    <property type="entry name" value="P-loop containing nucleotide triphosphate hydrolases"/>
    <property type="match status" value="1"/>
</dbReference>
<keyword evidence="5" id="KW-0067">ATP-binding</keyword>
<dbReference type="PIRSF" id="PIRSF005814">
    <property type="entry name" value="MutS_YshD"/>
    <property type="match status" value="1"/>
</dbReference>
<dbReference type="GO" id="GO:0019843">
    <property type="term" value="F:rRNA binding"/>
    <property type="evidence" value="ECO:0007669"/>
    <property type="project" value="UniProtKB-KW"/>
</dbReference>
<sequence length="634" mass="72692">MNLDTFEKLQLNEVKELVKVHCVSSLGKSLIDKLEPSGNYFVVKKKLEENKEARKVLESSDHIPLEGLFNIYPVIYKVEKGMVLDTAELISCEDFLRGCRKIKSFMLDKEFYSPTLSSYALNITECESIEEEIKFSIKNNKISSEASKELKKIRRSIDICEGRIKEKLNKFLTSSTNKKYIQEFIISKRDDRFVVPIKSSFKNEVDGTILDTSSKGSTVFIEPSSISKYSLELITLKSEESIEEYKILSYITELIYDKVREIKLNMEIVSQYDMVFAKAKFSQNNKCITPKINNNGYTNIIKGKHPLLKGDVVPLDFQIGNKYRSLIITGPNAGGKTITLKTVGILTLMTQCGFDIPAMENTEISVFEKVFVDIGDNQSIENALSTFSSHIKNIADIMREANKSTLILFDEIGSGTDPNEGASLAIALLEEFYQMGCIMISSTHYEEIKHFANKHPDFENAGMMFNKETLEPLYKLVIGKSEDSNALFISKKMGIKDKVLQKAKTYMYNKNYDFTLVKENKILNKVVEKENLVLTDFPNFEMGDKVELLDFKDFGIVYKPIDKFNNVEILYKDEFININAKRLKLQFKAKDLYPKGYDLNSLFVSFEKRKLDRDIERGSKKVLKKIQKEIKNNR</sequence>
<keyword evidence="1" id="KW-0540">Nuclease</keyword>
<protein>
    <submittedName>
        <fullName evidence="9">Endonuclease MutS2</fullName>
    </submittedName>
</protein>
<keyword evidence="4" id="KW-0378">Hydrolase</keyword>
<dbReference type="FunFam" id="3.40.50.300:FF:000830">
    <property type="entry name" value="Endonuclease MutS2"/>
    <property type="match status" value="1"/>
</dbReference>
<keyword evidence="9" id="KW-0255">Endonuclease</keyword>
<dbReference type="NCBIfam" id="TIGR01069">
    <property type="entry name" value="mutS2"/>
    <property type="match status" value="1"/>
</dbReference>
<dbReference type="Pfam" id="PF00488">
    <property type="entry name" value="MutS_V"/>
    <property type="match status" value="1"/>
</dbReference>
<proteinExistence type="predicted"/>
<dbReference type="InterPro" id="IPR027417">
    <property type="entry name" value="P-loop_NTPase"/>
</dbReference>
<evidence type="ECO:0000313" key="9">
    <source>
        <dbReference type="EMBL" id="UEL46688.1"/>
    </source>
</evidence>
<keyword evidence="3" id="KW-0547">Nucleotide-binding</keyword>
<dbReference type="RefSeq" id="WP_228415458.1">
    <property type="nucleotide sequence ID" value="NZ_CP081135.1"/>
</dbReference>
<evidence type="ECO:0000256" key="7">
    <source>
        <dbReference type="ARBA" id="ARBA00023125"/>
    </source>
</evidence>
<dbReference type="InterPro" id="IPR036187">
    <property type="entry name" value="DNA_mismatch_repair_MutS_sf"/>
</dbReference>
<dbReference type="GO" id="GO:0140664">
    <property type="term" value="F:ATP-dependent DNA damage sensor activity"/>
    <property type="evidence" value="ECO:0007669"/>
    <property type="project" value="InterPro"/>
</dbReference>
<dbReference type="InterPro" id="IPR005747">
    <property type="entry name" value="MutS2"/>
</dbReference>
<dbReference type="SUPFAM" id="SSF52540">
    <property type="entry name" value="P-loop containing nucleoside triphosphate hydrolases"/>
    <property type="match status" value="1"/>
</dbReference>
<keyword evidence="6" id="KW-0694">RNA-binding</keyword>
<evidence type="ECO:0000259" key="8">
    <source>
        <dbReference type="PROSITE" id="PS00486"/>
    </source>
</evidence>
<dbReference type="InterPro" id="IPR000432">
    <property type="entry name" value="DNA_mismatch_repair_MutS_C"/>
</dbReference>
<evidence type="ECO:0000256" key="5">
    <source>
        <dbReference type="ARBA" id="ARBA00022840"/>
    </source>
</evidence>
<organism evidence="9 10">
    <name type="scientific">Terrisporobacter hibernicus</name>
    <dbReference type="NCBI Taxonomy" id="2813371"/>
    <lineage>
        <taxon>Bacteria</taxon>
        <taxon>Bacillati</taxon>
        <taxon>Bacillota</taxon>
        <taxon>Clostridia</taxon>
        <taxon>Peptostreptococcales</taxon>
        <taxon>Peptostreptococcaceae</taxon>
        <taxon>Terrisporobacter</taxon>
    </lineage>
</organism>
<name>A0AAX2ZBI9_9FIRM</name>
<evidence type="ECO:0000256" key="2">
    <source>
        <dbReference type="ARBA" id="ARBA00022730"/>
    </source>
</evidence>
<keyword evidence="7" id="KW-0238">DNA-binding</keyword>
<dbReference type="InterPro" id="IPR007696">
    <property type="entry name" value="DNA_mismatch_repair_MutS_core"/>
</dbReference>
<keyword evidence="10" id="KW-1185">Reference proteome</keyword>
<dbReference type="SMART" id="SM00533">
    <property type="entry name" value="MUTSd"/>
    <property type="match status" value="1"/>
</dbReference>
<evidence type="ECO:0000256" key="1">
    <source>
        <dbReference type="ARBA" id="ARBA00022722"/>
    </source>
</evidence>
<reference evidence="9 10" key="1">
    <citation type="journal article" date="2023" name="Int. J. Syst. Evol. Microbiol.">
        <title>Terrisporobacter hibernicus sp. nov., isolated from bovine faeces in Northern Ireland.</title>
        <authorList>
            <person name="Mitchell M."/>
            <person name="Nguyen S.V."/>
            <person name="Connor M."/>
            <person name="Fairley D.J."/>
            <person name="Donoghue O."/>
            <person name="Marshall H."/>
            <person name="Koolman L."/>
            <person name="McMullan G."/>
            <person name="Schaffer K.E."/>
            <person name="McGrath J.W."/>
            <person name="Fanning S."/>
        </authorList>
    </citation>
    <scope>NUCLEOTIDE SEQUENCE [LARGE SCALE GENOMIC DNA]</scope>
    <source>
        <strain evidence="9 10">MCA3</strain>
    </source>
</reference>
<evidence type="ECO:0000313" key="10">
    <source>
        <dbReference type="Proteomes" id="UP001198983"/>
    </source>
</evidence>
<dbReference type="AlphaFoldDB" id="A0AAX2ZBI9"/>
<dbReference type="SMART" id="SM00534">
    <property type="entry name" value="MUTSac"/>
    <property type="match status" value="1"/>
</dbReference>
<evidence type="ECO:0000256" key="3">
    <source>
        <dbReference type="ARBA" id="ARBA00022741"/>
    </source>
</evidence>
<feature type="domain" description="DNA mismatch repair proteins mutS family" evidence="8">
    <location>
        <begin position="405"/>
        <end position="421"/>
    </location>
</feature>
<evidence type="ECO:0000256" key="4">
    <source>
        <dbReference type="ARBA" id="ARBA00022801"/>
    </source>
</evidence>
<dbReference type="KEGG" id="tem:JW646_13700"/>
<dbReference type="PROSITE" id="PS00486">
    <property type="entry name" value="DNA_MISMATCH_REPAIR_2"/>
    <property type="match status" value="1"/>
</dbReference>
<dbReference type="Proteomes" id="UP001198983">
    <property type="component" value="Chromosome"/>
</dbReference>
<accession>A0AAX2ZBI9</accession>
<dbReference type="GO" id="GO:0045910">
    <property type="term" value="P:negative regulation of DNA recombination"/>
    <property type="evidence" value="ECO:0007669"/>
    <property type="project" value="InterPro"/>
</dbReference>
<dbReference type="GO" id="GO:0016887">
    <property type="term" value="F:ATP hydrolysis activity"/>
    <property type="evidence" value="ECO:0007669"/>
    <property type="project" value="InterPro"/>
</dbReference>
<dbReference type="GO" id="GO:0006298">
    <property type="term" value="P:mismatch repair"/>
    <property type="evidence" value="ECO:0007669"/>
    <property type="project" value="InterPro"/>
</dbReference>
<gene>
    <name evidence="9" type="ORF">JW646_13700</name>
</gene>
<dbReference type="PANTHER" id="PTHR48466:SF2">
    <property type="entry name" value="OS10G0509000 PROTEIN"/>
    <property type="match status" value="1"/>
</dbReference>
<dbReference type="InterPro" id="IPR045076">
    <property type="entry name" value="MutS"/>
</dbReference>
<dbReference type="SUPFAM" id="SSF48334">
    <property type="entry name" value="DNA repair protein MutS, domain III"/>
    <property type="match status" value="1"/>
</dbReference>
<dbReference type="EMBL" id="CP081135">
    <property type="protein sequence ID" value="UEL46688.1"/>
    <property type="molecule type" value="Genomic_DNA"/>
</dbReference>
<dbReference type="GO" id="GO:0005524">
    <property type="term" value="F:ATP binding"/>
    <property type="evidence" value="ECO:0007669"/>
    <property type="project" value="UniProtKB-KW"/>
</dbReference>
<keyword evidence="2" id="KW-0699">rRNA-binding</keyword>
<evidence type="ECO:0000256" key="6">
    <source>
        <dbReference type="ARBA" id="ARBA00022884"/>
    </source>
</evidence>
<dbReference type="GO" id="GO:0004519">
    <property type="term" value="F:endonuclease activity"/>
    <property type="evidence" value="ECO:0007669"/>
    <property type="project" value="UniProtKB-KW"/>
</dbReference>
<dbReference type="GO" id="GO:0030983">
    <property type="term" value="F:mismatched DNA binding"/>
    <property type="evidence" value="ECO:0007669"/>
    <property type="project" value="InterPro"/>
</dbReference>